<evidence type="ECO:0000256" key="4">
    <source>
        <dbReference type="SAM" id="MobiDB-lite"/>
    </source>
</evidence>
<evidence type="ECO:0000313" key="6">
    <source>
        <dbReference type="Proteomes" id="UP000694050"/>
    </source>
</evidence>
<dbReference type="Proteomes" id="UP000694050">
    <property type="component" value="Unassembled WGS sequence"/>
</dbReference>
<dbReference type="InterPro" id="IPR050745">
    <property type="entry name" value="Multifunctional_regulatory"/>
</dbReference>
<dbReference type="Pfam" id="PF12796">
    <property type="entry name" value="Ank_2"/>
    <property type="match status" value="1"/>
</dbReference>
<sequence length="175" mass="18495">MTDASLAIKADDVSVHDKNTTVPEDPGDGMAGRSGSNGDSIHEMDESHAPEPPPLHKKLLAIAEAGQLTNAVTSAEFDSLLVEKRSEINTQDSTGKTALHGAIEHGLEAEAQNLIQNEADIGTGENEGKQPLYLACVEGFTKLVTLLLSKGAIVNAASDSGVSKRPYQSRQYSSR</sequence>
<dbReference type="PROSITE" id="PS50088">
    <property type="entry name" value="ANK_REPEAT"/>
    <property type="match status" value="2"/>
</dbReference>
<proteinExistence type="predicted"/>
<feature type="region of interest" description="Disordered" evidence="4">
    <location>
        <begin position="1"/>
        <end position="51"/>
    </location>
</feature>
<dbReference type="PROSITE" id="PS50297">
    <property type="entry name" value="ANK_REP_REGION"/>
    <property type="match status" value="1"/>
</dbReference>
<keyword evidence="2 3" id="KW-0040">ANK repeat</keyword>
<evidence type="ECO:0000256" key="3">
    <source>
        <dbReference type="PROSITE-ProRule" id="PRU00023"/>
    </source>
</evidence>
<dbReference type="AlphaFoldDB" id="A0A8J5NFM1"/>
<comment type="caution">
    <text evidence="5">The sequence shown here is derived from an EMBL/GenBank/DDBJ whole genome shotgun (WGS) entry which is preliminary data.</text>
</comment>
<name>A0A8J5NFM1_FUSOX</name>
<dbReference type="PANTHER" id="PTHR24189">
    <property type="entry name" value="MYOTROPHIN"/>
    <property type="match status" value="1"/>
</dbReference>
<gene>
    <name evidence="5" type="ORF">Forpe1208_v014666</name>
</gene>
<feature type="compositionally biased region" description="Basic and acidic residues" evidence="4">
    <location>
        <begin position="9"/>
        <end position="19"/>
    </location>
</feature>
<evidence type="ECO:0000256" key="1">
    <source>
        <dbReference type="ARBA" id="ARBA00022737"/>
    </source>
</evidence>
<organism evidence="5 6">
    <name type="scientific">Fusarium oxysporum f. sp. rapae</name>
    <dbReference type="NCBI Taxonomy" id="485398"/>
    <lineage>
        <taxon>Eukaryota</taxon>
        <taxon>Fungi</taxon>
        <taxon>Dikarya</taxon>
        <taxon>Ascomycota</taxon>
        <taxon>Pezizomycotina</taxon>
        <taxon>Sordariomycetes</taxon>
        <taxon>Hypocreomycetidae</taxon>
        <taxon>Hypocreales</taxon>
        <taxon>Nectriaceae</taxon>
        <taxon>Fusarium</taxon>
        <taxon>Fusarium oxysporum species complex</taxon>
    </lineage>
</organism>
<protein>
    <submittedName>
        <fullName evidence="5">Putative ankyrin repeat protein</fullName>
    </submittedName>
</protein>
<feature type="repeat" description="ANK" evidence="3">
    <location>
        <begin position="127"/>
        <end position="159"/>
    </location>
</feature>
<dbReference type="EMBL" id="JAELUQ010000012">
    <property type="protein sequence ID" value="KAG7405474.1"/>
    <property type="molecule type" value="Genomic_DNA"/>
</dbReference>
<feature type="compositionally biased region" description="Basic and acidic residues" evidence="4">
    <location>
        <begin position="40"/>
        <end position="49"/>
    </location>
</feature>
<accession>A0A8J5NFM1</accession>
<feature type="repeat" description="ANK" evidence="3">
    <location>
        <begin position="94"/>
        <end position="126"/>
    </location>
</feature>
<evidence type="ECO:0000313" key="5">
    <source>
        <dbReference type="EMBL" id="KAG7405474.1"/>
    </source>
</evidence>
<dbReference type="InterPro" id="IPR002110">
    <property type="entry name" value="Ankyrin_rpt"/>
</dbReference>
<keyword evidence="1" id="KW-0677">Repeat</keyword>
<reference evidence="5" key="1">
    <citation type="submission" date="2021-04" db="EMBL/GenBank/DDBJ databases">
        <title>First draft genome resource for Brassicaceae pathogens Fusarium oxysporum f. sp. raphani and Fusarium oxysporum f. sp. rapae.</title>
        <authorList>
            <person name="Asai S."/>
        </authorList>
    </citation>
    <scope>NUCLEOTIDE SEQUENCE</scope>
    <source>
        <strain evidence="5">Tf1208</strain>
    </source>
</reference>
<dbReference type="SMART" id="SM00248">
    <property type="entry name" value="ANK"/>
    <property type="match status" value="2"/>
</dbReference>
<dbReference type="PANTHER" id="PTHR24189:SF50">
    <property type="entry name" value="ANKYRIN REPEAT AND SOCS BOX PROTEIN 2"/>
    <property type="match status" value="1"/>
</dbReference>
<evidence type="ECO:0000256" key="2">
    <source>
        <dbReference type="ARBA" id="ARBA00023043"/>
    </source>
</evidence>